<evidence type="ECO:0000256" key="1">
    <source>
        <dbReference type="SAM" id="MobiDB-lite"/>
    </source>
</evidence>
<accession>A0AAV7TCG4</accession>
<feature type="region of interest" description="Disordered" evidence="1">
    <location>
        <begin position="1"/>
        <end position="24"/>
    </location>
</feature>
<gene>
    <name evidence="2" type="ORF">NDU88_005383</name>
</gene>
<feature type="region of interest" description="Disordered" evidence="1">
    <location>
        <begin position="166"/>
        <end position="219"/>
    </location>
</feature>
<evidence type="ECO:0000313" key="3">
    <source>
        <dbReference type="Proteomes" id="UP001066276"/>
    </source>
</evidence>
<feature type="compositionally biased region" description="Acidic residues" evidence="1">
    <location>
        <begin position="166"/>
        <end position="178"/>
    </location>
</feature>
<keyword evidence="3" id="KW-1185">Reference proteome</keyword>
<name>A0AAV7TCG4_PLEWA</name>
<reference evidence="2" key="1">
    <citation type="journal article" date="2022" name="bioRxiv">
        <title>Sequencing and chromosome-scale assembly of the giantPleurodeles waltlgenome.</title>
        <authorList>
            <person name="Brown T."/>
            <person name="Elewa A."/>
            <person name="Iarovenko S."/>
            <person name="Subramanian E."/>
            <person name="Araus A.J."/>
            <person name="Petzold A."/>
            <person name="Susuki M."/>
            <person name="Suzuki K.-i.T."/>
            <person name="Hayashi T."/>
            <person name="Toyoda A."/>
            <person name="Oliveira C."/>
            <person name="Osipova E."/>
            <person name="Leigh N.D."/>
            <person name="Simon A."/>
            <person name="Yun M.H."/>
        </authorList>
    </citation>
    <scope>NUCLEOTIDE SEQUENCE</scope>
    <source>
        <strain evidence="2">20211129_DDA</strain>
        <tissue evidence="2">Liver</tissue>
    </source>
</reference>
<evidence type="ECO:0000313" key="2">
    <source>
        <dbReference type="EMBL" id="KAJ1173552.1"/>
    </source>
</evidence>
<dbReference type="EMBL" id="JANPWB010000007">
    <property type="protein sequence ID" value="KAJ1173552.1"/>
    <property type="molecule type" value="Genomic_DNA"/>
</dbReference>
<feature type="compositionally biased region" description="Basic and acidic residues" evidence="1">
    <location>
        <begin position="209"/>
        <end position="219"/>
    </location>
</feature>
<dbReference type="AlphaFoldDB" id="A0AAV7TCG4"/>
<comment type="caution">
    <text evidence="2">The sequence shown here is derived from an EMBL/GenBank/DDBJ whole genome shotgun (WGS) entry which is preliminary data.</text>
</comment>
<sequence>MACASLVHSGKKYKQKSVSGQRAHSLPDCVESEVACQGEGSASVVEHPIRMGHKLPRTRECPGGSVGCGNAPRRHGSGSLVKLKTAMERRSHLATPVKVRVPSGHPAEERVVSLVNDPTSREWPGETAVSVHMYSSEMPMTSRSADLRNSGLAIHDEILDYEDDREMEEGEIWEDGEQTVDKRRQQRGGKNVNKERSFGVLQELTSRTVHGDRTGKKDS</sequence>
<organism evidence="2 3">
    <name type="scientific">Pleurodeles waltl</name>
    <name type="common">Iberian ribbed newt</name>
    <dbReference type="NCBI Taxonomy" id="8319"/>
    <lineage>
        <taxon>Eukaryota</taxon>
        <taxon>Metazoa</taxon>
        <taxon>Chordata</taxon>
        <taxon>Craniata</taxon>
        <taxon>Vertebrata</taxon>
        <taxon>Euteleostomi</taxon>
        <taxon>Amphibia</taxon>
        <taxon>Batrachia</taxon>
        <taxon>Caudata</taxon>
        <taxon>Salamandroidea</taxon>
        <taxon>Salamandridae</taxon>
        <taxon>Pleurodelinae</taxon>
        <taxon>Pleurodeles</taxon>
    </lineage>
</organism>
<dbReference type="Proteomes" id="UP001066276">
    <property type="component" value="Chromosome 4_1"/>
</dbReference>
<protein>
    <submittedName>
        <fullName evidence="2">Uncharacterized protein</fullName>
    </submittedName>
</protein>
<proteinExistence type="predicted"/>